<protein>
    <submittedName>
        <fullName evidence="1">Peptide-N(4)-(N-acetyl-beta-glucosaminyl)asparagine amidase</fullName>
    </submittedName>
</protein>
<dbReference type="AlphaFoldDB" id="A0ABD0ZKI3"/>
<dbReference type="EMBL" id="JBANAX010000864">
    <property type="protein sequence ID" value="KAL1190929.1"/>
    <property type="molecule type" value="Genomic_DNA"/>
</dbReference>
<dbReference type="Gene3D" id="3.10.20.90">
    <property type="entry name" value="Phosphatidylinositol 3-kinase Catalytic Subunit, Chain A, domain 1"/>
    <property type="match status" value="1"/>
</dbReference>
<dbReference type="Proteomes" id="UP001558713">
    <property type="component" value="Unassembled WGS sequence"/>
</dbReference>
<gene>
    <name evidence="1" type="ORF">V5N11_020903</name>
</gene>
<proteinExistence type="predicted"/>
<accession>A0ABD0ZKI3</accession>
<evidence type="ECO:0000313" key="1">
    <source>
        <dbReference type="EMBL" id="KAL1190929.1"/>
    </source>
</evidence>
<organism evidence="1 2">
    <name type="scientific">Cardamine amara subsp. amara</name>
    <dbReference type="NCBI Taxonomy" id="228776"/>
    <lineage>
        <taxon>Eukaryota</taxon>
        <taxon>Viridiplantae</taxon>
        <taxon>Streptophyta</taxon>
        <taxon>Embryophyta</taxon>
        <taxon>Tracheophyta</taxon>
        <taxon>Spermatophyta</taxon>
        <taxon>Magnoliopsida</taxon>
        <taxon>eudicotyledons</taxon>
        <taxon>Gunneridae</taxon>
        <taxon>Pentapetalae</taxon>
        <taxon>rosids</taxon>
        <taxon>malvids</taxon>
        <taxon>Brassicales</taxon>
        <taxon>Brassicaceae</taxon>
        <taxon>Cardamineae</taxon>
        <taxon>Cardamine</taxon>
    </lineage>
</organism>
<dbReference type="InterPro" id="IPR029071">
    <property type="entry name" value="Ubiquitin-like_domsf"/>
</dbReference>
<evidence type="ECO:0000313" key="2">
    <source>
        <dbReference type="Proteomes" id="UP001558713"/>
    </source>
</evidence>
<reference evidence="1 2" key="1">
    <citation type="submission" date="2024-04" db="EMBL/GenBank/DDBJ databases">
        <title>Genome assembly C_amara_ONT_v2.</title>
        <authorList>
            <person name="Yant L."/>
            <person name="Moore C."/>
            <person name="Slenker M."/>
        </authorList>
    </citation>
    <scope>NUCLEOTIDE SEQUENCE [LARGE SCALE GENOMIC DNA]</scope>
    <source>
        <tissue evidence="1">Leaf</tissue>
    </source>
</reference>
<dbReference type="SUPFAM" id="SSF54236">
    <property type="entry name" value="Ubiquitin-like"/>
    <property type="match status" value="1"/>
</dbReference>
<sequence length="140" mass="15858">MVARKFFVRHGDSSFHVDCDTEDGLEVLRFQIFSLTMVPPDEQKIVVEDDDRLLSDESDLASISNKLRLLSVRGNSEATTSSEKSDVEMVKSDEELARVLQISLLLQRITQVEIDLIMNLVLLQNKLDIIRLVVNISTVL</sequence>
<keyword evidence="2" id="KW-1185">Reference proteome</keyword>
<comment type="caution">
    <text evidence="1">The sequence shown here is derived from an EMBL/GenBank/DDBJ whole genome shotgun (WGS) entry which is preliminary data.</text>
</comment>
<name>A0ABD0ZKI3_CARAN</name>